<dbReference type="EMBL" id="STGU01000030">
    <property type="protein sequence ID" value="THV29860.1"/>
    <property type="molecule type" value="Genomic_DNA"/>
</dbReference>
<proteinExistence type="predicted"/>
<evidence type="ECO:0000313" key="1">
    <source>
        <dbReference type="EMBL" id="THV29860.1"/>
    </source>
</evidence>
<dbReference type="Gene3D" id="1.10.1220.10">
    <property type="entry name" value="Met repressor-like"/>
    <property type="match status" value="1"/>
</dbReference>
<dbReference type="GO" id="GO:0006355">
    <property type="term" value="P:regulation of DNA-templated transcription"/>
    <property type="evidence" value="ECO:0007669"/>
    <property type="project" value="InterPro"/>
</dbReference>
<reference evidence="1 2" key="1">
    <citation type="submission" date="2019-04" db="EMBL/GenBank/DDBJ databases">
        <title>genome sequence of strain W3.</title>
        <authorList>
            <person name="Gao J."/>
            <person name="Sun J."/>
        </authorList>
    </citation>
    <scope>NUCLEOTIDE SEQUENCE [LARGE SCALE GENOMIC DNA]</scope>
    <source>
        <strain evidence="1 2">W3</strain>
    </source>
</reference>
<name>A0A4S8PH38_9HYPH</name>
<protein>
    <submittedName>
        <fullName evidence="1">Type II toxin-antitoxin system HicB family antitoxin</fullName>
    </submittedName>
</protein>
<dbReference type="InterPro" id="IPR010985">
    <property type="entry name" value="Ribbon_hlx_hlx"/>
</dbReference>
<comment type="caution">
    <text evidence="1">The sequence shown here is derived from an EMBL/GenBank/DDBJ whole genome shotgun (WGS) entry which is preliminary data.</text>
</comment>
<accession>A0A4S8PH38</accession>
<dbReference type="InterPro" id="IPR013321">
    <property type="entry name" value="Arc_rbn_hlx_hlx"/>
</dbReference>
<sequence>MKNVLEIEGHKAVISLDPDIGMLRGEFAHLSGGADFYASSVEALYEEGRKSLQTYLELCQKKGVEPSRKFSGRFNVRIDPELHAAAVMAAAAEAKSLNEWIIDAIKIAAQKT</sequence>
<evidence type="ECO:0000313" key="2">
    <source>
        <dbReference type="Proteomes" id="UP000307378"/>
    </source>
</evidence>
<dbReference type="AlphaFoldDB" id="A0A4S8PH38"/>
<dbReference type="Pfam" id="PF05534">
    <property type="entry name" value="HicB"/>
    <property type="match status" value="1"/>
</dbReference>
<organism evidence="1 2">
    <name type="scientific">Rhizobium rosettiformans W3</name>
    <dbReference type="NCBI Taxonomy" id="538378"/>
    <lineage>
        <taxon>Bacteria</taxon>
        <taxon>Pseudomonadati</taxon>
        <taxon>Pseudomonadota</taxon>
        <taxon>Alphaproteobacteria</taxon>
        <taxon>Hyphomicrobiales</taxon>
        <taxon>Rhizobiaceae</taxon>
        <taxon>Rhizobium/Agrobacterium group</taxon>
        <taxon>Rhizobium</taxon>
    </lineage>
</organism>
<dbReference type="InterPro" id="IPR008651">
    <property type="entry name" value="Uncharacterised_HicB"/>
</dbReference>
<dbReference type="RefSeq" id="WP_136543616.1">
    <property type="nucleotide sequence ID" value="NZ_STGU01000030.1"/>
</dbReference>
<dbReference type="Proteomes" id="UP000307378">
    <property type="component" value="Unassembled WGS sequence"/>
</dbReference>
<dbReference type="SUPFAM" id="SSF47598">
    <property type="entry name" value="Ribbon-helix-helix"/>
    <property type="match status" value="1"/>
</dbReference>
<gene>
    <name evidence="1" type="ORF">FAA86_23350</name>
</gene>